<comment type="caution">
    <text evidence="2">The sequence shown here is derived from an EMBL/GenBank/DDBJ whole genome shotgun (WGS) entry which is preliminary data.</text>
</comment>
<dbReference type="Proteomes" id="UP001620626">
    <property type="component" value="Unassembled WGS sequence"/>
</dbReference>
<evidence type="ECO:0000313" key="2">
    <source>
        <dbReference type="EMBL" id="KAL3101363.1"/>
    </source>
</evidence>
<proteinExistence type="predicted"/>
<name>A0ABD2KF74_9BILA</name>
<dbReference type="EMBL" id="JBICBT010000783">
    <property type="protein sequence ID" value="KAL3101363.1"/>
    <property type="molecule type" value="Genomic_DNA"/>
</dbReference>
<sequence>MFLVSAVPPSSIPLPFKFAHFLVPVLAFHAPAISRFHALASHFANSLLFHRLLFVQSVPFLRCHSPPFVRLPCRVNVRPPMLLFLPPSLPSRLCLTLLFLLFYAHFGDGFRRRWRDDSFINRTFKPRRYKLTLSIRNHNVTDVRFFRLIGVDNTADFYVAPGDTFTNTYTVNRKGAWVLFVEFPGNRYAKSQRKMISRDSFPQWMMEVYLFPPDNVGFSEWYKIRRTKKRKRTQRKPKMT</sequence>
<evidence type="ECO:0000313" key="3">
    <source>
        <dbReference type="Proteomes" id="UP001620626"/>
    </source>
</evidence>
<dbReference type="AlphaFoldDB" id="A0ABD2KF74"/>
<reference evidence="2 3" key="1">
    <citation type="submission" date="2024-10" db="EMBL/GenBank/DDBJ databases">
        <authorList>
            <person name="Kim D."/>
        </authorList>
    </citation>
    <scope>NUCLEOTIDE SEQUENCE [LARGE SCALE GENOMIC DNA]</scope>
    <source>
        <strain evidence="2">BH-2024</strain>
    </source>
</reference>
<keyword evidence="1" id="KW-1133">Transmembrane helix</keyword>
<keyword evidence="1" id="KW-0812">Transmembrane</keyword>
<keyword evidence="1" id="KW-0472">Membrane</keyword>
<accession>A0ABD2KF74</accession>
<gene>
    <name evidence="2" type="ORF">niasHT_028119</name>
</gene>
<organism evidence="2 3">
    <name type="scientific">Heterodera trifolii</name>
    <dbReference type="NCBI Taxonomy" id="157864"/>
    <lineage>
        <taxon>Eukaryota</taxon>
        <taxon>Metazoa</taxon>
        <taxon>Ecdysozoa</taxon>
        <taxon>Nematoda</taxon>
        <taxon>Chromadorea</taxon>
        <taxon>Rhabditida</taxon>
        <taxon>Tylenchina</taxon>
        <taxon>Tylenchomorpha</taxon>
        <taxon>Tylenchoidea</taxon>
        <taxon>Heteroderidae</taxon>
        <taxon>Heteroderinae</taxon>
        <taxon>Heterodera</taxon>
    </lineage>
</organism>
<feature type="transmembrane region" description="Helical" evidence="1">
    <location>
        <begin position="89"/>
        <end position="106"/>
    </location>
</feature>
<evidence type="ECO:0000256" key="1">
    <source>
        <dbReference type="SAM" id="Phobius"/>
    </source>
</evidence>
<protein>
    <submittedName>
        <fullName evidence="2">Uncharacterized protein</fullName>
    </submittedName>
</protein>
<keyword evidence="3" id="KW-1185">Reference proteome</keyword>